<dbReference type="PANTHER" id="PTHR33624:SF2">
    <property type="entry name" value="SIGMA FACTOR BINDING PROTEIN 1, CHLOROPLASTIC"/>
    <property type="match status" value="1"/>
</dbReference>
<name>A0A0A0LFH5_CUCSA</name>
<sequence length="144" mass="16408">MDRSLLVSELTTTMKKNTKTTRKRKSCEENKQPLKVVYISNPMRVHTSASEFRALVQELTGRDAEFPDPTKFYPASSCEIMNDDDVEKKVVAAEGEEDEQELLIDSSCDDDFLRSSYESLEDILRRDVMENFGAISTSLFNPLV</sequence>
<dbReference type="Proteomes" id="UP000029981">
    <property type="component" value="Chromosome 3"/>
</dbReference>
<dbReference type="Pfam" id="PF05678">
    <property type="entry name" value="VQ"/>
    <property type="match status" value="1"/>
</dbReference>
<evidence type="ECO:0000259" key="2">
    <source>
        <dbReference type="Pfam" id="PF05678"/>
    </source>
</evidence>
<feature type="region of interest" description="Disordered" evidence="1">
    <location>
        <begin position="1"/>
        <end position="28"/>
    </location>
</feature>
<feature type="domain" description="VQ" evidence="2">
    <location>
        <begin position="39"/>
        <end position="64"/>
    </location>
</feature>
<evidence type="ECO:0000313" key="3">
    <source>
        <dbReference type="EMBL" id="KGN59442.1"/>
    </source>
</evidence>
<reference evidence="3 4" key="1">
    <citation type="journal article" date="2009" name="Nat. Genet.">
        <title>The genome of the cucumber, Cucumis sativus L.</title>
        <authorList>
            <person name="Huang S."/>
            <person name="Li R."/>
            <person name="Zhang Z."/>
            <person name="Li L."/>
            <person name="Gu X."/>
            <person name="Fan W."/>
            <person name="Lucas W.J."/>
            <person name="Wang X."/>
            <person name="Xie B."/>
            <person name="Ni P."/>
            <person name="Ren Y."/>
            <person name="Zhu H."/>
            <person name="Li J."/>
            <person name="Lin K."/>
            <person name="Jin W."/>
            <person name="Fei Z."/>
            <person name="Li G."/>
            <person name="Staub J."/>
            <person name="Kilian A."/>
            <person name="van der Vossen E.A."/>
            <person name="Wu Y."/>
            <person name="Guo J."/>
            <person name="He J."/>
            <person name="Jia Z."/>
            <person name="Ren Y."/>
            <person name="Tian G."/>
            <person name="Lu Y."/>
            <person name="Ruan J."/>
            <person name="Qian W."/>
            <person name="Wang M."/>
            <person name="Huang Q."/>
            <person name="Li B."/>
            <person name="Xuan Z."/>
            <person name="Cao J."/>
            <person name="Asan"/>
            <person name="Wu Z."/>
            <person name="Zhang J."/>
            <person name="Cai Q."/>
            <person name="Bai Y."/>
            <person name="Zhao B."/>
            <person name="Han Y."/>
            <person name="Li Y."/>
            <person name="Li X."/>
            <person name="Wang S."/>
            <person name="Shi Q."/>
            <person name="Liu S."/>
            <person name="Cho W.K."/>
            <person name="Kim J.Y."/>
            <person name="Xu Y."/>
            <person name="Heller-Uszynska K."/>
            <person name="Miao H."/>
            <person name="Cheng Z."/>
            <person name="Zhang S."/>
            <person name="Wu J."/>
            <person name="Yang Y."/>
            <person name="Kang H."/>
            <person name="Li M."/>
            <person name="Liang H."/>
            <person name="Ren X."/>
            <person name="Shi Z."/>
            <person name="Wen M."/>
            <person name="Jian M."/>
            <person name="Yang H."/>
            <person name="Zhang G."/>
            <person name="Yang Z."/>
            <person name="Chen R."/>
            <person name="Liu S."/>
            <person name="Li J."/>
            <person name="Ma L."/>
            <person name="Liu H."/>
            <person name="Zhou Y."/>
            <person name="Zhao J."/>
            <person name="Fang X."/>
            <person name="Li G."/>
            <person name="Fang L."/>
            <person name="Li Y."/>
            <person name="Liu D."/>
            <person name="Zheng H."/>
            <person name="Zhang Y."/>
            <person name="Qin N."/>
            <person name="Li Z."/>
            <person name="Yang G."/>
            <person name="Yang S."/>
            <person name="Bolund L."/>
            <person name="Kristiansen K."/>
            <person name="Zheng H."/>
            <person name="Li S."/>
            <person name="Zhang X."/>
            <person name="Yang H."/>
            <person name="Wang J."/>
            <person name="Sun R."/>
            <person name="Zhang B."/>
            <person name="Jiang S."/>
            <person name="Wang J."/>
            <person name="Du Y."/>
            <person name="Li S."/>
        </authorList>
    </citation>
    <scope>NUCLEOTIDE SEQUENCE [LARGE SCALE GENOMIC DNA]</scope>
    <source>
        <strain evidence="4">cv. 9930</strain>
    </source>
</reference>
<dbReference type="OrthoDB" id="665788at2759"/>
<reference evidence="3 4" key="3">
    <citation type="journal article" date="2010" name="BMC Genomics">
        <title>Transcriptome sequencing and comparative analysis of cucumber flowers with different sex types.</title>
        <authorList>
            <person name="Guo S."/>
            <person name="Zheng Y."/>
            <person name="Joung J.G."/>
            <person name="Liu S."/>
            <person name="Zhang Z."/>
            <person name="Crasta O.R."/>
            <person name="Sobral B.W."/>
            <person name="Xu Y."/>
            <person name="Huang S."/>
            <person name="Fei Z."/>
        </authorList>
    </citation>
    <scope>NUCLEOTIDE SEQUENCE [LARGE SCALE GENOMIC DNA]</scope>
    <source>
        <strain evidence="4">cv. 9930</strain>
    </source>
</reference>
<reference evidence="3 4" key="2">
    <citation type="journal article" date="2009" name="PLoS ONE">
        <title>An integrated genetic and cytogenetic map of the cucumber genome.</title>
        <authorList>
            <person name="Ren Y."/>
            <person name="Zhang Z."/>
            <person name="Liu J."/>
            <person name="Staub J.E."/>
            <person name="Han Y."/>
            <person name="Cheng Z."/>
            <person name="Li X."/>
            <person name="Lu J."/>
            <person name="Miao H."/>
            <person name="Kang H."/>
            <person name="Xie B."/>
            <person name="Gu X."/>
            <person name="Wang X."/>
            <person name="Du Y."/>
            <person name="Jin W."/>
            <person name="Huang S."/>
        </authorList>
    </citation>
    <scope>NUCLEOTIDE SEQUENCE [LARGE SCALE GENOMIC DNA]</scope>
    <source>
        <strain evidence="4">cv. 9930</strain>
    </source>
</reference>
<dbReference type="InterPro" id="IPR008889">
    <property type="entry name" value="VQ"/>
</dbReference>
<accession>A0A0A0LFH5</accession>
<protein>
    <recommendedName>
        <fullName evidence="2">VQ domain-containing protein</fullName>
    </recommendedName>
</protein>
<dbReference type="PANTHER" id="PTHR33624">
    <property type="entry name" value="SIGMA FACTOR BINDING PROTEIN 1, CHLOROPLASTIC"/>
    <property type="match status" value="1"/>
</dbReference>
<organism evidence="3 4">
    <name type="scientific">Cucumis sativus</name>
    <name type="common">Cucumber</name>
    <dbReference type="NCBI Taxonomy" id="3659"/>
    <lineage>
        <taxon>Eukaryota</taxon>
        <taxon>Viridiplantae</taxon>
        <taxon>Streptophyta</taxon>
        <taxon>Embryophyta</taxon>
        <taxon>Tracheophyta</taxon>
        <taxon>Spermatophyta</taxon>
        <taxon>Magnoliopsida</taxon>
        <taxon>eudicotyledons</taxon>
        <taxon>Gunneridae</taxon>
        <taxon>Pentapetalae</taxon>
        <taxon>rosids</taxon>
        <taxon>fabids</taxon>
        <taxon>Cucurbitales</taxon>
        <taxon>Cucurbitaceae</taxon>
        <taxon>Benincaseae</taxon>
        <taxon>Cucumis</taxon>
    </lineage>
</organism>
<dbReference type="InterPro" id="IPR039335">
    <property type="entry name" value="SIB1/2"/>
</dbReference>
<reference evidence="3 4" key="4">
    <citation type="journal article" date="2011" name="BMC Genomics">
        <title>RNA-Seq improves annotation of protein-coding genes in the cucumber genome.</title>
        <authorList>
            <person name="Li Z."/>
            <person name="Zhang Z."/>
            <person name="Yan P."/>
            <person name="Huang S."/>
            <person name="Fei Z."/>
            <person name="Lin K."/>
        </authorList>
    </citation>
    <scope>NUCLEOTIDE SEQUENCE [LARGE SCALE GENOMIC DNA]</scope>
    <source>
        <strain evidence="4">cv. 9930</strain>
    </source>
</reference>
<dbReference type="KEGG" id="csv:105434994"/>
<evidence type="ECO:0000256" key="1">
    <source>
        <dbReference type="SAM" id="MobiDB-lite"/>
    </source>
</evidence>
<evidence type="ECO:0000313" key="4">
    <source>
        <dbReference type="Proteomes" id="UP000029981"/>
    </source>
</evidence>
<dbReference type="EMBL" id="CM002924">
    <property type="protein sequence ID" value="KGN59442.1"/>
    <property type="molecule type" value="Genomic_DNA"/>
</dbReference>
<keyword evidence="4" id="KW-1185">Reference proteome</keyword>
<dbReference type="STRING" id="3659.A0A0A0LFH5"/>
<feature type="compositionally biased region" description="Basic residues" evidence="1">
    <location>
        <begin position="16"/>
        <end position="25"/>
    </location>
</feature>
<gene>
    <name evidence="3" type="ORF">Csa_3G820480</name>
</gene>
<dbReference type="Gramene" id="KGN59442">
    <property type="protein sequence ID" value="KGN59442"/>
    <property type="gene ID" value="Csa_3G820480"/>
</dbReference>
<proteinExistence type="predicted"/>
<dbReference type="AlphaFoldDB" id="A0A0A0LFH5"/>